<dbReference type="PROSITE" id="PS50122">
    <property type="entry name" value="CHEB"/>
    <property type="match status" value="1"/>
</dbReference>
<dbReference type="EMBL" id="CP000471">
    <property type="protein sequence ID" value="ABK44614.1"/>
    <property type="molecule type" value="Genomic_DNA"/>
</dbReference>
<keyword evidence="4" id="KW-0489">Methyltransferase</keyword>
<dbReference type="Gene3D" id="3.40.50.150">
    <property type="entry name" value="Vaccinia Virus protein VP39"/>
    <property type="match status" value="1"/>
</dbReference>
<dbReference type="SUPFAM" id="SSF53335">
    <property type="entry name" value="S-adenosyl-L-methionine-dependent methyltransferases"/>
    <property type="match status" value="1"/>
</dbReference>
<dbReference type="InterPro" id="IPR000780">
    <property type="entry name" value="CheR_MeTrfase"/>
</dbReference>
<dbReference type="PANTHER" id="PTHR24422">
    <property type="entry name" value="CHEMOTAXIS PROTEIN METHYLTRANSFERASE"/>
    <property type="match status" value="1"/>
</dbReference>
<feature type="active site" evidence="1">
    <location>
        <position position="143"/>
    </location>
</feature>
<dbReference type="InterPro" id="IPR029063">
    <property type="entry name" value="SAM-dependent_MTases_sf"/>
</dbReference>
<dbReference type="AlphaFoldDB" id="A0L9H1"/>
<dbReference type="KEGG" id="mgm:Mmc1_2113"/>
<accession>A0L9H1</accession>
<proteinExistence type="predicted"/>
<dbReference type="GO" id="GO:0006935">
    <property type="term" value="P:chemotaxis"/>
    <property type="evidence" value="ECO:0007669"/>
    <property type="project" value="UniProtKB-UniRule"/>
</dbReference>
<dbReference type="Pfam" id="PF01739">
    <property type="entry name" value="CheR"/>
    <property type="match status" value="1"/>
</dbReference>
<evidence type="ECO:0000313" key="5">
    <source>
        <dbReference type="Proteomes" id="UP000002586"/>
    </source>
</evidence>
<reference evidence="5" key="1">
    <citation type="journal article" date="2009" name="Appl. Environ. Microbiol.">
        <title>Complete genome sequence of the chemolithoautotrophic marine magnetotactic coccus strain MC-1.</title>
        <authorList>
            <person name="Schubbe S."/>
            <person name="Williams T.J."/>
            <person name="Xie G."/>
            <person name="Kiss H.E."/>
            <person name="Brettin T.S."/>
            <person name="Martinez D."/>
            <person name="Ross C.A."/>
            <person name="Schuler D."/>
            <person name="Cox B.L."/>
            <person name="Nealson K.H."/>
            <person name="Bazylinski D.A."/>
        </authorList>
    </citation>
    <scope>NUCLEOTIDE SEQUENCE [LARGE SCALE GENOMIC DNA]</scope>
    <source>
        <strain evidence="5">ATCC BAA-1437 / JCM 17883 / MC-1</strain>
    </source>
</reference>
<gene>
    <name evidence="4" type="ordered locus">Mmc1_2113</name>
</gene>
<organism evidence="4 5">
    <name type="scientific">Magnetococcus marinus (strain ATCC BAA-1437 / JCM 17883 / MC-1)</name>
    <dbReference type="NCBI Taxonomy" id="156889"/>
    <lineage>
        <taxon>Bacteria</taxon>
        <taxon>Pseudomonadati</taxon>
        <taxon>Pseudomonadota</taxon>
        <taxon>Magnetococcia</taxon>
        <taxon>Magnetococcales</taxon>
        <taxon>Magnetococcaceae</taxon>
        <taxon>Magnetococcus</taxon>
    </lineage>
</organism>
<dbReference type="GO" id="GO:0032259">
    <property type="term" value="P:methylation"/>
    <property type="evidence" value="ECO:0007669"/>
    <property type="project" value="UniProtKB-KW"/>
</dbReference>
<dbReference type="RefSeq" id="WP_011713742.1">
    <property type="nucleotide sequence ID" value="NC_008576.1"/>
</dbReference>
<dbReference type="GO" id="GO:0008757">
    <property type="term" value="F:S-adenosylmethionine-dependent methyltransferase activity"/>
    <property type="evidence" value="ECO:0007669"/>
    <property type="project" value="InterPro"/>
</dbReference>
<feature type="domain" description="CheR-type methyltransferase" evidence="3">
    <location>
        <begin position="290"/>
        <end position="565"/>
    </location>
</feature>
<keyword evidence="5" id="KW-1185">Reference proteome</keyword>
<evidence type="ECO:0000313" key="4">
    <source>
        <dbReference type="EMBL" id="ABK44614.1"/>
    </source>
</evidence>
<dbReference type="SUPFAM" id="SSF52738">
    <property type="entry name" value="Methylesterase CheB, C-terminal domain"/>
    <property type="match status" value="1"/>
</dbReference>
<protein>
    <submittedName>
        <fullName evidence="4">MCP methyltransferase, CheR-type</fullName>
    </submittedName>
</protein>
<dbReference type="Proteomes" id="UP000002586">
    <property type="component" value="Chromosome"/>
</dbReference>
<dbReference type="PROSITE" id="PS50123">
    <property type="entry name" value="CHER"/>
    <property type="match status" value="1"/>
</dbReference>
<evidence type="ECO:0000259" key="3">
    <source>
        <dbReference type="PROSITE" id="PS50123"/>
    </source>
</evidence>
<dbReference type="eggNOG" id="COG1352">
    <property type="taxonomic scope" value="Bacteria"/>
</dbReference>
<keyword evidence="1" id="KW-0378">Hydrolase</keyword>
<name>A0L9H1_MAGMM</name>
<dbReference type="PRINTS" id="PR00996">
    <property type="entry name" value="CHERMTFRASE"/>
</dbReference>
<dbReference type="GO" id="GO:0000156">
    <property type="term" value="F:phosphorelay response regulator activity"/>
    <property type="evidence" value="ECO:0007669"/>
    <property type="project" value="InterPro"/>
</dbReference>
<evidence type="ECO:0000259" key="2">
    <source>
        <dbReference type="PROSITE" id="PS50122"/>
    </source>
</evidence>
<dbReference type="GO" id="GO:0005737">
    <property type="term" value="C:cytoplasm"/>
    <property type="evidence" value="ECO:0007669"/>
    <property type="project" value="InterPro"/>
</dbReference>
<dbReference type="STRING" id="156889.Mmc1_2113"/>
<dbReference type="Gene3D" id="3.40.50.180">
    <property type="entry name" value="Methylesterase CheB, C-terminal domain"/>
    <property type="match status" value="1"/>
</dbReference>
<keyword evidence="4" id="KW-0808">Transferase</keyword>
<dbReference type="HOGENOM" id="CLU_489944_0_0_5"/>
<dbReference type="InterPro" id="IPR022642">
    <property type="entry name" value="CheR_C"/>
</dbReference>
<dbReference type="eggNOG" id="COG2201">
    <property type="taxonomic scope" value="Bacteria"/>
</dbReference>
<feature type="active site" evidence="1">
    <location>
        <position position="117"/>
    </location>
</feature>
<sequence length="565" mass="63031">MSLFIDQRPEGKRQISLLGPLDKTLEKALLKAIAQPHAGPTEIIFYDAAVLTATTLTALHAQLNQPTNHTTLIIYHSSLAQDLHRLGLPFRFKGSHYSQPNPPIQPSTIQALALGGSIQSLQKILAIVARLPKSDLVLFIVSHVSEHEIALLDPLLQSTTAYRLLIPRHLATVQPGTIYLAPPGRNMRITDGLVYLTCDGEKGRARPSIGELFESLAYEYGPTLMAALLGGEGEDGLEAMGLIKERHGLALAEQQSSDCKGVTSDEQVMMDAPFSMRLSWQEIASFFAAAAQPQLPPSQWVVDCFLQGVESRYGYAFQDYATGTQQRRIEKMVSESGSACFFRFQKKVLTQPDCFDRLLQAFSIGVTQFFRHPEQLAHLVENYFPYLQSFPHIRIWLAGCATGETCYSLAILLHEAGLLTRSQIYATDINPIFLQQARNGLFPSHELPTARETYQRSGGQHNFDDYIVPHGPFFSVQPMLQQKILFCQHTLVNDGVFNIFQLIICSNVIIYFNGTLQNRVMDLFARSLHQDGILMLGPTEGLSGGNGERHFKPESANMRIYRLKQ</sequence>
<dbReference type="InterPro" id="IPR050903">
    <property type="entry name" value="Bact_Chemotaxis_MeTrfase"/>
</dbReference>
<evidence type="ECO:0000256" key="1">
    <source>
        <dbReference type="PROSITE-ProRule" id="PRU00050"/>
    </source>
</evidence>
<dbReference type="InterPro" id="IPR000673">
    <property type="entry name" value="Sig_transdc_resp-reg_Me-estase"/>
</dbReference>
<dbReference type="InterPro" id="IPR035909">
    <property type="entry name" value="CheB_C"/>
</dbReference>
<dbReference type="GO" id="GO:0008984">
    <property type="term" value="F:protein-glutamate methylesterase activity"/>
    <property type="evidence" value="ECO:0007669"/>
    <property type="project" value="InterPro"/>
</dbReference>
<feature type="domain" description="CheB-type methylesterase" evidence="2">
    <location>
        <begin position="106"/>
        <end position="257"/>
    </location>
</feature>
<feature type="active site" evidence="1">
    <location>
        <position position="235"/>
    </location>
</feature>
<keyword evidence="1" id="KW-0145">Chemotaxis</keyword>
<dbReference type="OrthoDB" id="9816309at2"/>
<dbReference type="SMART" id="SM00138">
    <property type="entry name" value="MeTrc"/>
    <property type="match status" value="1"/>
</dbReference>
<reference evidence="4 5" key="2">
    <citation type="journal article" date="2012" name="Int. J. Syst. Evol. Microbiol.">
        <title>Magnetococcus marinus gen. nov., sp. nov., a marine, magnetotactic bacterium that represents a novel lineage (Magnetococcaceae fam. nov.; Magnetococcales ord. nov.) at the base of the Alphaproteobacteria.</title>
        <authorList>
            <person name="Bazylinski D.A."/>
            <person name="Williams T.J."/>
            <person name="Lefevre C.T."/>
            <person name="Berg R.J."/>
            <person name="Zhang C.L."/>
            <person name="Bowser S.S."/>
            <person name="Dean A.J."/>
            <person name="Beveridge T.J."/>
        </authorList>
    </citation>
    <scope>NUCLEOTIDE SEQUENCE [LARGE SCALE GENOMIC DNA]</scope>
    <source>
        <strain evidence="5">ATCC BAA-1437 / JCM 17883 / MC-1</strain>
    </source>
</reference>
<dbReference type="Pfam" id="PF01339">
    <property type="entry name" value="CheB_methylest"/>
    <property type="match status" value="1"/>
</dbReference>
<dbReference type="PANTHER" id="PTHR24422:SF8">
    <property type="entry name" value="CHEMOTAXIS PROTEIN"/>
    <property type="match status" value="1"/>
</dbReference>